<dbReference type="GO" id="GO:0050567">
    <property type="term" value="F:glutaminyl-tRNA synthase (glutamine-hydrolyzing) activity"/>
    <property type="evidence" value="ECO:0007669"/>
    <property type="project" value="UniProtKB-UniRule"/>
</dbReference>
<evidence type="ECO:0000313" key="2">
    <source>
        <dbReference type="EMBL" id="CUU73971.1"/>
    </source>
</evidence>
<gene>
    <name evidence="1 3" type="primary">gatC</name>
    <name evidence="2" type="ORF">ERS686654_00561</name>
    <name evidence="3" type="ORF">ERS739220_00662</name>
    <name evidence="4" type="ORF">ERS739223_00748</name>
</gene>
<dbReference type="InterPro" id="IPR036113">
    <property type="entry name" value="Asp/Glu-ADT_sf_sub_c"/>
</dbReference>
<dbReference type="NCBIfam" id="TIGR00135">
    <property type="entry name" value="gatC"/>
    <property type="match status" value="1"/>
</dbReference>
<keyword evidence="1" id="KW-0648">Protein biosynthesis</keyword>
<dbReference type="RefSeq" id="WP_034962659.1">
    <property type="nucleotide sequence ID" value="NZ_CBCRTP010000003.1"/>
</dbReference>
<dbReference type="EC" id="6.3.5.-" evidence="1"/>
<comment type="subunit">
    <text evidence="1">Heterotrimer of A, B and C subunits.</text>
</comment>
<dbReference type="EMBL" id="FAVC01000001">
    <property type="protein sequence ID" value="CUU78219.1"/>
    <property type="molecule type" value="Genomic_DNA"/>
</dbReference>
<dbReference type="Pfam" id="PF02686">
    <property type="entry name" value="GatC"/>
    <property type="match status" value="1"/>
</dbReference>
<evidence type="ECO:0000313" key="4">
    <source>
        <dbReference type="EMBL" id="CUU78219.1"/>
    </source>
</evidence>
<dbReference type="InterPro" id="IPR003837">
    <property type="entry name" value="GatC"/>
</dbReference>
<evidence type="ECO:0000313" key="7">
    <source>
        <dbReference type="Proteomes" id="UP000052257"/>
    </source>
</evidence>
<keyword evidence="1 3" id="KW-0436">Ligase</keyword>
<dbReference type="Proteomes" id="UP000052245">
    <property type="component" value="Unassembled WGS sequence"/>
</dbReference>
<name>A0A2S5J736_CAMHY</name>
<proteinExistence type="inferred from homology"/>
<dbReference type="GO" id="GO:0006450">
    <property type="term" value="P:regulation of translational fidelity"/>
    <property type="evidence" value="ECO:0007669"/>
    <property type="project" value="InterPro"/>
</dbReference>
<protein>
    <recommendedName>
        <fullName evidence="1">Aspartyl/glutamyl-tRNA(Asn/Gln) amidotransferase subunit C</fullName>
        <shortName evidence="1">Asp/Glu-ADT subunit C</shortName>
        <ecNumber evidence="1">6.3.5.-</ecNumber>
    </recommendedName>
</protein>
<dbReference type="GO" id="GO:0070681">
    <property type="term" value="P:glutaminyl-tRNAGln biosynthesis via transamidation"/>
    <property type="evidence" value="ECO:0007669"/>
    <property type="project" value="TreeGrafter"/>
</dbReference>
<accession>A0A2S5J736</accession>
<keyword evidence="5" id="KW-1185">Reference proteome</keyword>
<dbReference type="HAMAP" id="MF_00122">
    <property type="entry name" value="GatC"/>
    <property type="match status" value="1"/>
</dbReference>
<dbReference type="Proteomes" id="UP000052237">
    <property type="component" value="Unassembled WGS sequence"/>
</dbReference>
<dbReference type="PANTHER" id="PTHR15004:SF0">
    <property type="entry name" value="GLUTAMYL-TRNA(GLN) AMIDOTRANSFERASE SUBUNIT C, MITOCHONDRIAL"/>
    <property type="match status" value="1"/>
</dbReference>
<evidence type="ECO:0000256" key="1">
    <source>
        <dbReference type="HAMAP-Rule" id="MF_00122"/>
    </source>
</evidence>
<dbReference type="GO" id="GO:0005524">
    <property type="term" value="F:ATP binding"/>
    <property type="evidence" value="ECO:0007669"/>
    <property type="project" value="UniProtKB-KW"/>
</dbReference>
<dbReference type="Proteomes" id="UP000052257">
    <property type="component" value="Unassembled WGS sequence"/>
</dbReference>
<organism evidence="3 7">
    <name type="scientific">Campylobacter hyointestinalis subsp. hyointestinalis</name>
    <dbReference type="NCBI Taxonomy" id="91352"/>
    <lineage>
        <taxon>Bacteria</taxon>
        <taxon>Pseudomonadati</taxon>
        <taxon>Campylobacterota</taxon>
        <taxon>Epsilonproteobacteria</taxon>
        <taxon>Campylobacterales</taxon>
        <taxon>Campylobacteraceae</taxon>
        <taxon>Campylobacter</taxon>
    </lineage>
</organism>
<comment type="caution">
    <text evidence="3">The sequence shown here is derived from an EMBL/GenBank/DDBJ whole genome shotgun (WGS) entry which is preliminary data.</text>
</comment>
<dbReference type="GO" id="GO:0006412">
    <property type="term" value="P:translation"/>
    <property type="evidence" value="ECO:0007669"/>
    <property type="project" value="UniProtKB-UniRule"/>
</dbReference>
<evidence type="ECO:0000313" key="6">
    <source>
        <dbReference type="Proteomes" id="UP000052245"/>
    </source>
</evidence>
<dbReference type="SUPFAM" id="SSF141000">
    <property type="entry name" value="Glu-tRNAGln amidotransferase C subunit"/>
    <property type="match status" value="1"/>
</dbReference>
<dbReference type="PANTHER" id="PTHR15004">
    <property type="entry name" value="GLUTAMYL-TRNA(GLN) AMIDOTRANSFERASE SUBUNIT C, MITOCHONDRIAL"/>
    <property type="match status" value="1"/>
</dbReference>
<dbReference type="EMBL" id="FAVB01000001">
    <property type="protein sequence ID" value="CUU73971.1"/>
    <property type="molecule type" value="Genomic_DNA"/>
</dbReference>
<dbReference type="AlphaFoldDB" id="A0A2S5J736"/>
<keyword evidence="1" id="KW-0547">Nucleotide-binding</keyword>
<reference evidence="5 6" key="1">
    <citation type="submission" date="2015-11" db="EMBL/GenBank/DDBJ databases">
        <authorList>
            <consortium name="Pathogen Informatics"/>
        </authorList>
    </citation>
    <scope>NUCLEOTIDE SEQUENCE [LARGE SCALE GENOMIC DNA]</scope>
    <source>
        <strain evidence="2 5">006A-0059</strain>
        <strain evidence="3 7">006A-0191</strain>
        <strain evidence="4 6">007A-0283</strain>
    </source>
</reference>
<accession>A0A0S4R5Q7</accession>
<comment type="catalytic activity">
    <reaction evidence="1">
        <text>L-glutamyl-tRNA(Gln) + L-glutamine + ATP + H2O = L-glutaminyl-tRNA(Gln) + L-glutamate + ADP + phosphate + H(+)</text>
        <dbReference type="Rhea" id="RHEA:17521"/>
        <dbReference type="Rhea" id="RHEA-COMP:9681"/>
        <dbReference type="Rhea" id="RHEA-COMP:9684"/>
        <dbReference type="ChEBI" id="CHEBI:15377"/>
        <dbReference type="ChEBI" id="CHEBI:15378"/>
        <dbReference type="ChEBI" id="CHEBI:29985"/>
        <dbReference type="ChEBI" id="CHEBI:30616"/>
        <dbReference type="ChEBI" id="CHEBI:43474"/>
        <dbReference type="ChEBI" id="CHEBI:58359"/>
        <dbReference type="ChEBI" id="CHEBI:78520"/>
        <dbReference type="ChEBI" id="CHEBI:78521"/>
        <dbReference type="ChEBI" id="CHEBI:456216"/>
    </reaction>
</comment>
<comment type="catalytic activity">
    <reaction evidence="1">
        <text>L-aspartyl-tRNA(Asn) + L-glutamine + ATP + H2O = L-asparaginyl-tRNA(Asn) + L-glutamate + ADP + phosphate + 2 H(+)</text>
        <dbReference type="Rhea" id="RHEA:14513"/>
        <dbReference type="Rhea" id="RHEA-COMP:9674"/>
        <dbReference type="Rhea" id="RHEA-COMP:9677"/>
        <dbReference type="ChEBI" id="CHEBI:15377"/>
        <dbReference type="ChEBI" id="CHEBI:15378"/>
        <dbReference type="ChEBI" id="CHEBI:29985"/>
        <dbReference type="ChEBI" id="CHEBI:30616"/>
        <dbReference type="ChEBI" id="CHEBI:43474"/>
        <dbReference type="ChEBI" id="CHEBI:58359"/>
        <dbReference type="ChEBI" id="CHEBI:78515"/>
        <dbReference type="ChEBI" id="CHEBI:78516"/>
        <dbReference type="ChEBI" id="CHEBI:456216"/>
    </reaction>
</comment>
<dbReference type="EMBL" id="FAUW01000002">
    <property type="protein sequence ID" value="CUU75554.1"/>
    <property type="molecule type" value="Genomic_DNA"/>
</dbReference>
<sequence length="95" mass="10929">MQIDDKMLEKLEKLSAFTIPEQNRNEFKEQLGKIVDFVEVLNELNLDDIEATISTISGGTPFREDIPNESGVIDTILKFAPKKEDRYFEVPKIIE</sequence>
<comment type="similarity">
    <text evidence="1">Belongs to the GatC family.</text>
</comment>
<comment type="function">
    <text evidence="1">Allows the formation of correctly charged Asn-tRNA(Asn) or Gln-tRNA(Gln) through the transamidation of misacylated Asp-tRNA(Asn) or Glu-tRNA(Gln) in organisms which lack either or both of asparaginyl-tRNA or glutaminyl-tRNA synthetases. The reaction takes place in the presence of glutamine and ATP through an activated phospho-Asp-tRNA(Asn) or phospho-Glu-tRNA(Gln).</text>
</comment>
<evidence type="ECO:0000313" key="3">
    <source>
        <dbReference type="EMBL" id="CUU75554.1"/>
    </source>
</evidence>
<dbReference type="Gene3D" id="1.10.20.60">
    <property type="entry name" value="Glu-tRNAGln amidotransferase C subunit, N-terminal domain"/>
    <property type="match status" value="1"/>
</dbReference>
<keyword evidence="1" id="KW-0067">ATP-binding</keyword>
<evidence type="ECO:0000313" key="5">
    <source>
        <dbReference type="Proteomes" id="UP000052237"/>
    </source>
</evidence>